<dbReference type="InterPro" id="IPR011991">
    <property type="entry name" value="ArsR-like_HTH"/>
</dbReference>
<keyword evidence="6" id="KW-1185">Reference proteome</keyword>
<dbReference type="RefSeq" id="WP_158036683.1">
    <property type="nucleotide sequence ID" value="NZ_BAAAZV010000002.1"/>
</dbReference>
<dbReference type="Pfam" id="PF12802">
    <property type="entry name" value="MarR_2"/>
    <property type="match status" value="1"/>
</dbReference>
<dbReference type="PANTHER" id="PTHR42756:SF1">
    <property type="entry name" value="TRANSCRIPTIONAL REPRESSOR OF EMRAB OPERON"/>
    <property type="match status" value="1"/>
</dbReference>
<dbReference type="OrthoDB" id="5143514at2"/>
<dbReference type="PANTHER" id="PTHR42756">
    <property type="entry name" value="TRANSCRIPTIONAL REGULATOR, MARR"/>
    <property type="match status" value="1"/>
</dbReference>
<dbReference type="PROSITE" id="PS50995">
    <property type="entry name" value="HTH_MARR_2"/>
    <property type="match status" value="1"/>
</dbReference>
<reference evidence="5 6" key="1">
    <citation type="submission" date="2019-09" db="EMBL/GenBank/DDBJ databases">
        <title>Phylogeny of genus Pseudoclavibacter and closely related genus.</title>
        <authorList>
            <person name="Li Y."/>
        </authorList>
    </citation>
    <scope>NUCLEOTIDE SEQUENCE [LARGE SCALE GENOMIC DNA]</scope>
    <source>
        <strain evidence="5 6">JCM 16921</strain>
    </source>
</reference>
<evidence type="ECO:0000313" key="5">
    <source>
        <dbReference type="EMBL" id="KAB1631512.1"/>
    </source>
</evidence>
<dbReference type="SUPFAM" id="SSF46785">
    <property type="entry name" value="Winged helix' DNA-binding domain"/>
    <property type="match status" value="1"/>
</dbReference>
<dbReference type="CDD" id="cd00090">
    <property type="entry name" value="HTH_ARSR"/>
    <property type="match status" value="1"/>
</dbReference>
<dbReference type="GO" id="GO:0003677">
    <property type="term" value="F:DNA binding"/>
    <property type="evidence" value="ECO:0007669"/>
    <property type="project" value="UniProtKB-KW"/>
</dbReference>
<evidence type="ECO:0000256" key="3">
    <source>
        <dbReference type="ARBA" id="ARBA00023163"/>
    </source>
</evidence>
<name>A0A7C8FHZ7_9MICO</name>
<dbReference type="InterPro" id="IPR036388">
    <property type="entry name" value="WH-like_DNA-bd_sf"/>
</dbReference>
<keyword evidence="1" id="KW-0805">Transcription regulation</keyword>
<proteinExistence type="predicted"/>
<dbReference type="InterPro" id="IPR036390">
    <property type="entry name" value="WH_DNA-bd_sf"/>
</dbReference>
<dbReference type="Gene3D" id="1.10.10.10">
    <property type="entry name" value="Winged helix-like DNA-binding domain superfamily/Winged helix DNA-binding domain"/>
    <property type="match status" value="1"/>
</dbReference>
<gene>
    <name evidence="5" type="ORF">F8O02_07780</name>
</gene>
<dbReference type="PRINTS" id="PR00035">
    <property type="entry name" value="HTHGNTR"/>
</dbReference>
<protein>
    <submittedName>
        <fullName evidence="5">Winged helix-turn-helix transcriptional regulator</fullName>
    </submittedName>
</protein>
<organism evidence="5 6">
    <name type="scientific">Pseudoclavibacter caeni</name>
    <dbReference type="NCBI Taxonomy" id="908846"/>
    <lineage>
        <taxon>Bacteria</taxon>
        <taxon>Bacillati</taxon>
        <taxon>Actinomycetota</taxon>
        <taxon>Actinomycetes</taxon>
        <taxon>Micrococcales</taxon>
        <taxon>Microbacteriaceae</taxon>
        <taxon>Pseudoclavibacter</taxon>
    </lineage>
</organism>
<dbReference type="InterPro" id="IPR000524">
    <property type="entry name" value="Tscrpt_reg_HTH_GntR"/>
</dbReference>
<dbReference type="SMART" id="SM00347">
    <property type="entry name" value="HTH_MARR"/>
    <property type="match status" value="1"/>
</dbReference>
<dbReference type="EMBL" id="WBKA01000006">
    <property type="protein sequence ID" value="KAB1631512.1"/>
    <property type="molecule type" value="Genomic_DNA"/>
</dbReference>
<dbReference type="InterPro" id="IPR000835">
    <property type="entry name" value="HTH_MarR-typ"/>
</dbReference>
<dbReference type="GO" id="GO:0003700">
    <property type="term" value="F:DNA-binding transcription factor activity"/>
    <property type="evidence" value="ECO:0007669"/>
    <property type="project" value="InterPro"/>
</dbReference>
<keyword evidence="3" id="KW-0804">Transcription</keyword>
<dbReference type="PROSITE" id="PS00519">
    <property type="entry name" value="HTH_ASNC_1"/>
    <property type="match status" value="1"/>
</dbReference>
<dbReference type="Proteomes" id="UP000481339">
    <property type="component" value="Unassembled WGS sequence"/>
</dbReference>
<evidence type="ECO:0000313" key="6">
    <source>
        <dbReference type="Proteomes" id="UP000481339"/>
    </source>
</evidence>
<feature type="domain" description="HTH marR-type" evidence="4">
    <location>
        <begin position="13"/>
        <end position="151"/>
    </location>
</feature>
<evidence type="ECO:0000259" key="4">
    <source>
        <dbReference type="PROSITE" id="PS50995"/>
    </source>
</evidence>
<evidence type="ECO:0000256" key="2">
    <source>
        <dbReference type="ARBA" id="ARBA00023125"/>
    </source>
</evidence>
<comment type="caution">
    <text evidence="5">The sequence shown here is derived from an EMBL/GenBank/DDBJ whole genome shotgun (WGS) entry which is preliminary data.</text>
</comment>
<accession>A0A7C8FHZ7</accession>
<sequence length="158" mass="17458">MTSPDETAVQPHIDDLCFRLHQAATLVDRLVDTWLREHWALPAGQFWTLVAVGLREESPSQREIARELGVSRAAVTARVRALSRAGLVTVHHAPGDRRTQRVALTERGARRLAEAWQGLVAYQNTLLSGIDQHALGTRIDLLVDNAESAERARAATRG</sequence>
<dbReference type="InterPro" id="IPR019885">
    <property type="entry name" value="Tscrpt_reg_HTH_AsnC-type_CS"/>
</dbReference>
<dbReference type="AlphaFoldDB" id="A0A7C8FHZ7"/>
<evidence type="ECO:0000256" key="1">
    <source>
        <dbReference type="ARBA" id="ARBA00023015"/>
    </source>
</evidence>
<keyword evidence="2" id="KW-0238">DNA-binding</keyword>